<evidence type="ECO:0000313" key="1">
    <source>
        <dbReference type="EMBL" id="NSL90561.1"/>
    </source>
</evidence>
<dbReference type="GO" id="GO:0008757">
    <property type="term" value="F:S-adenosylmethionine-dependent methyltransferase activity"/>
    <property type="evidence" value="ECO:0007669"/>
    <property type="project" value="InterPro"/>
</dbReference>
<keyword evidence="1" id="KW-0489">Methyltransferase</keyword>
<proteinExistence type="predicted"/>
<dbReference type="Proteomes" id="UP000281028">
    <property type="component" value="Unassembled WGS sequence"/>
</dbReference>
<dbReference type="GO" id="GO:0032259">
    <property type="term" value="P:methylation"/>
    <property type="evidence" value="ECO:0007669"/>
    <property type="project" value="UniProtKB-KW"/>
</dbReference>
<gene>
    <name evidence="1" type="ORF">ECE50_027300</name>
</gene>
<protein>
    <submittedName>
        <fullName evidence="1">Class I SAM-dependent methyltransferase</fullName>
    </submittedName>
</protein>
<reference evidence="1" key="1">
    <citation type="submission" date="2020-05" db="EMBL/GenBank/DDBJ databases">
        <title>Chitinophaga laudate sp. nov., isolated from a tropical peat swamp.</title>
        <authorList>
            <person name="Goh C.B.S."/>
            <person name="Lee M.S."/>
            <person name="Parimannan S."/>
            <person name="Pasbakhsh P."/>
            <person name="Yule C.M."/>
            <person name="Rajandas H."/>
            <person name="Loke S."/>
            <person name="Croft L."/>
            <person name="Tan J.B.L."/>
        </authorList>
    </citation>
    <scope>NUCLEOTIDE SEQUENCE</scope>
    <source>
        <strain evidence="1">Mgbs1</strain>
    </source>
</reference>
<evidence type="ECO:0000313" key="2">
    <source>
        <dbReference type="Proteomes" id="UP000281028"/>
    </source>
</evidence>
<name>A0A3S1D1E8_9BACT</name>
<dbReference type="Gene3D" id="3.40.50.150">
    <property type="entry name" value="Vaccinia Virus protein VP39"/>
    <property type="match status" value="1"/>
</dbReference>
<accession>A0A3S1D1E8</accession>
<dbReference type="AlphaFoldDB" id="A0A3S1D1E8"/>
<organism evidence="1 2">
    <name type="scientific">Chitinophaga solisilvae</name>
    <dbReference type="NCBI Taxonomy" id="1233460"/>
    <lineage>
        <taxon>Bacteria</taxon>
        <taxon>Pseudomonadati</taxon>
        <taxon>Bacteroidota</taxon>
        <taxon>Chitinophagia</taxon>
        <taxon>Chitinophagales</taxon>
        <taxon>Chitinophagaceae</taxon>
        <taxon>Chitinophaga</taxon>
    </lineage>
</organism>
<dbReference type="SUPFAM" id="SSF53335">
    <property type="entry name" value="S-adenosyl-L-methionine-dependent methyltransferases"/>
    <property type="match status" value="1"/>
</dbReference>
<dbReference type="InterPro" id="IPR013216">
    <property type="entry name" value="Methyltransf_11"/>
</dbReference>
<dbReference type="Pfam" id="PF08241">
    <property type="entry name" value="Methyltransf_11"/>
    <property type="match status" value="1"/>
</dbReference>
<dbReference type="PANTHER" id="PTHR42912">
    <property type="entry name" value="METHYLTRANSFERASE"/>
    <property type="match status" value="1"/>
</dbReference>
<keyword evidence="2" id="KW-1185">Reference proteome</keyword>
<comment type="caution">
    <text evidence="1">The sequence shown here is derived from an EMBL/GenBank/DDBJ whole genome shotgun (WGS) entry which is preliminary data.</text>
</comment>
<dbReference type="CDD" id="cd02440">
    <property type="entry name" value="AdoMet_MTases"/>
    <property type="match status" value="1"/>
</dbReference>
<dbReference type="InterPro" id="IPR029063">
    <property type="entry name" value="SAM-dependent_MTases_sf"/>
</dbReference>
<dbReference type="InterPro" id="IPR050508">
    <property type="entry name" value="Methyltransf_Superfamily"/>
</dbReference>
<dbReference type="EMBL" id="RIAR02000001">
    <property type="protein sequence ID" value="NSL90561.1"/>
    <property type="molecule type" value="Genomic_DNA"/>
</dbReference>
<dbReference type="OrthoDB" id="9770553at2"/>
<keyword evidence="1" id="KW-0808">Transferase</keyword>
<sequence length="230" mass="26068">MQYTDRFKEAAPGILSALENTRGAAYDNKATFYERLVSTTLFNKLCWNVNRDDFKKFAAIPVLQSAGNVLDIGCGGLAQTADLYSRTTHICTLLDRSLEMLRIAKGRLTARCGAIPSNITLLQANAFQLPFDDSSYDTICSFGTIHLFDNKQDFLHEMLRVLKPGGKFYFYTMTNETIISRLFMELLRLFNEFGVVLSRQQTCALFDSKTLSVQHYMKGSVLFIYGQKLQ</sequence>